<evidence type="ECO:0000313" key="1">
    <source>
        <dbReference type="EMBL" id="CAG4895137.1"/>
    </source>
</evidence>
<sequence>MVTANSQNPLFRTGPSMDAGSDCFASAFNENVVGRQPFDNGNH</sequence>
<evidence type="ECO:0000313" key="2">
    <source>
        <dbReference type="Proteomes" id="UP000789704"/>
    </source>
</evidence>
<dbReference type="Proteomes" id="UP000789704">
    <property type="component" value="Unassembled WGS sequence"/>
</dbReference>
<reference evidence="1" key="1">
    <citation type="submission" date="2021-04" db="EMBL/GenBank/DDBJ databases">
        <authorList>
            <person name="Vanwijnsberghe S."/>
        </authorList>
    </citation>
    <scope>NUCLEOTIDE SEQUENCE</scope>
    <source>
        <strain evidence="1">LMG 31841</strain>
    </source>
</reference>
<dbReference type="EMBL" id="CAJQZC010000003">
    <property type="protein sequence ID" value="CAG4895137.1"/>
    <property type="molecule type" value="Genomic_DNA"/>
</dbReference>
<name>A0A9N8RWC6_9BURK</name>
<gene>
    <name evidence="1" type="ORF">LMG31841_02076</name>
</gene>
<accession>A0A9N8RWC6</accession>
<proteinExistence type="predicted"/>
<comment type="caution">
    <text evidence="1">The sequence shown here is derived from an EMBL/GenBank/DDBJ whole genome shotgun (WGS) entry which is preliminary data.</text>
</comment>
<keyword evidence="2" id="KW-1185">Reference proteome</keyword>
<protein>
    <submittedName>
        <fullName evidence="1">Uncharacterized protein</fullName>
    </submittedName>
</protein>
<dbReference type="AlphaFoldDB" id="A0A9N8RWC6"/>
<organism evidence="1 2">
    <name type="scientific">Paraburkholderia saeva</name>
    <dbReference type="NCBI Taxonomy" id="2777537"/>
    <lineage>
        <taxon>Bacteria</taxon>
        <taxon>Pseudomonadati</taxon>
        <taxon>Pseudomonadota</taxon>
        <taxon>Betaproteobacteria</taxon>
        <taxon>Burkholderiales</taxon>
        <taxon>Burkholderiaceae</taxon>
        <taxon>Paraburkholderia</taxon>
    </lineage>
</organism>